<evidence type="ECO:0000256" key="1">
    <source>
        <dbReference type="SAM" id="MobiDB-lite"/>
    </source>
</evidence>
<dbReference type="eggNOG" id="ENOG502R46G">
    <property type="taxonomic scope" value="Eukaryota"/>
</dbReference>
<reference evidence="3" key="2">
    <citation type="journal article" date="2018" name="Plant J.">
        <title>The Sorghum bicolor reference genome: improved assembly, gene annotations, a transcriptome atlas, and signatures of genome organization.</title>
        <authorList>
            <person name="McCormick R.F."/>
            <person name="Truong S.K."/>
            <person name="Sreedasyam A."/>
            <person name="Jenkins J."/>
            <person name="Shu S."/>
            <person name="Sims D."/>
            <person name="Kennedy M."/>
            <person name="Amirebrahimi M."/>
            <person name="Weers B.D."/>
            <person name="McKinley B."/>
            <person name="Mattison A."/>
            <person name="Morishige D.T."/>
            <person name="Grimwood J."/>
            <person name="Schmutz J."/>
            <person name="Mullet J.E."/>
        </authorList>
    </citation>
    <scope>NUCLEOTIDE SEQUENCE [LARGE SCALE GENOMIC DNA]</scope>
    <source>
        <strain evidence="3">cv. BTx623</strain>
    </source>
</reference>
<feature type="compositionally biased region" description="Basic and acidic residues" evidence="1">
    <location>
        <begin position="340"/>
        <end position="358"/>
    </location>
</feature>
<feature type="region of interest" description="Disordered" evidence="1">
    <location>
        <begin position="297"/>
        <end position="358"/>
    </location>
</feature>
<dbReference type="AlphaFoldDB" id="A0A1Z5R9U9"/>
<reference evidence="2 3" key="1">
    <citation type="journal article" date="2009" name="Nature">
        <title>The Sorghum bicolor genome and the diversification of grasses.</title>
        <authorList>
            <person name="Paterson A.H."/>
            <person name="Bowers J.E."/>
            <person name="Bruggmann R."/>
            <person name="Dubchak I."/>
            <person name="Grimwood J."/>
            <person name="Gundlach H."/>
            <person name="Haberer G."/>
            <person name="Hellsten U."/>
            <person name="Mitros T."/>
            <person name="Poliakov A."/>
            <person name="Schmutz J."/>
            <person name="Spannagl M."/>
            <person name="Tang H."/>
            <person name="Wang X."/>
            <person name="Wicker T."/>
            <person name="Bharti A.K."/>
            <person name="Chapman J."/>
            <person name="Feltus F.A."/>
            <person name="Gowik U."/>
            <person name="Grigoriev I.V."/>
            <person name="Lyons E."/>
            <person name="Maher C.A."/>
            <person name="Martis M."/>
            <person name="Narechania A."/>
            <person name="Otillar R.P."/>
            <person name="Penning B.W."/>
            <person name="Salamov A.A."/>
            <person name="Wang Y."/>
            <person name="Zhang L."/>
            <person name="Carpita N.C."/>
            <person name="Freeling M."/>
            <person name="Gingle A.R."/>
            <person name="Hash C.T."/>
            <person name="Keller B."/>
            <person name="Klein P."/>
            <person name="Kresovich S."/>
            <person name="McCann M.C."/>
            <person name="Ming R."/>
            <person name="Peterson D.G."/>
            <person name="Mehboob-ur-Rahman"/>
            <person name="Ware D."/>
            <person name="Westhoff P."/>
            <person name="Mayer K.F."/>
            <person name="Messing J."/>
            <person name="Rokhsar D.S."/>
        </authorList>
    </citation>
    <scope>NUCLEOTIDE SEQUENCE [LARGE SCALE GENOMIC DNA]</scope>
    <source>
        <strain evidence="3">cv. BTx623</strain>
    </source>
</reference>
<accession>A0A1Z5R9U9</accession>
<evidence type="ECO:0008006" key="4">
    <source>
        <dbReference type="Google" id="ProtNLM"/>
    </source>
</evidence>
<organism evidence="2 3">
    <name type="scientific">Sorghum bicolor</name>
    <name type="common">Sorghum</name>
    <name type="synonym">Sorghum vulgare</name>
    <dbReference type="NCBI Taxonomy" id="4558"/>
    <lineage>
        <taxon>Eukaryota</taxon>
        <taxon>Viridiplantae</taxon>
        <taxon>Streptophyta</taxon>
        <taxon>Embryophyta</taxon>
        <taxon>Tracheophyta</taxon>
        <taxon>Spermatophyta</taxon>
        <taxon>Magnoliopsida</taxon>
        <taxon>Liliopsida</taxon>
        <taxon>Poales</taxon>
        <taxon>Poaceae</taxon>
        <taxon>PACMAD clade</taxon>
        <taxon>Panicoideae</taxon>
        <taxon>Andropogonodae</taxon>
        <taxon>Andropogoneae</taxon>
        <taxon>Sorghinae</taxon>
        <taxon>Sorghum</taxon>
    </lineage>
</organism>
<gene>
    <name evidence="2" type="ORF">SORBI_3007G140050</name>
</gene>
<dbReference type="PANTHER" id="PTHR45224">
    <property type="entry name" value="OS01G0527900 PROTEIN-RELATED"/>
    <property type="match status" value="1"/>
</dbReference>
<evidence type="ECO:0000313" key="2">
    <source>
        <dbReference type="EMBL" id="OQU80528.1"/>
    </source>
</evidence>
<dbReference type="InParanoid" id="A0A1Z5R9U9"/>
<evidence type="ECO:0000313" key="3">
    <source>
        <dbReference type="Proteomes" id="UP000000768"/>
    </source>
</evidence>
<protein>
    <recommendedName>
        <fullName evidence="4">No apical meristem-associated C-terminal domain-containing protein</fullName>
    </recommendedName>
</protein>
<feature type="region of interest" description="Disordered" evidence="1">
    <location>
        <begin position="1"/>
        <end position="22"/>
    </location>
</feature>
<keyword evidence="3" id="KW-1185">Reference proteome</keyword>
<feature type="compositionally biased region" description="Acidic residues" evidence="1">
    <location>
        <begin position="299"/>
        <end position="308"/>
    </location>
</feature>
<name>A0A1Z5R9U9_SORBI</name>
<feature type="region of interest" description="Disordered" evidence="1">
    <location>
        <begin position="109"/>
        <end position="129"/>
    </location>
</feature>
<dbReference type="EMBL" id="CM000766">
    <property type="protein sequence ID" value="OQU80528.1"/>
    <property type="molecule type" value="Genomic_DNA"/>
</dbReference>
<dbReference type="OMA" id="ATHIGAK"/>
<feature type="compositionally biased region" description="Basic residues" evidence="1">
    <location>
        <begin position="1"/>
        <end position="10"/>
    </location>
</feature>
<dbReference type="PANTHER" id="PTHR45224:SF3">
    <property type="entry name" value="OS11G0506300 PROTEIN"/>
    <property type="match status" value="1"/>
</dbReference>
<feature type="compositionally biased region" description="Low complexity" evidence="1">
    <location>
        <begin position="61"/>
        <end position="84"/>
    </location>
</feature>
<dbReference type="Gramene" id="OQU80528">
    <property type="protein sequence ID" value="OQU80528"/>
    <property type="gene ID" value="SORBI_3007G140050"/>
</dbReference>
<feature type="compositionally biased region" description="Low complexity" evidence="1">
    <location>
        <begin position="11"/>
        <end position="22"/>
    </location>
</feature>
<sequence>MSVTTRKKKSSTPSAFEAAAAATPAHTFGRGGFSVPTALSLGRGGGSMLMARSLGRGGGSAAATTRPTTGGLGKGAATAPSSINGSSFGAFPSSSSSMDGFPFPPSPSLALWDAAGDDPSSPGFASWDKDPRPPGGFMNYFNNQPHNFHLVGAPIHNKPVSANTEASSPPEVEIMLPQPYNDEENIRIERRILWTEDEDVRLMSAWIEHSTDSTCGADKGDLFECAYVKARRLFTSGYSDQMWIDATHKFYVADNKDAKLGPFAGIEVWKICRKVTKWKTYNEELKNARKRKSFHLEGDKEENDEILEEMPKRPMGQKAAKKAALVAKKQSKQPSSDEDGNSKESAIDIDKFDRFSKF</sequence>
<dbReference type="Proteomes" id="UP000000768">
    <property type="component" value="Chromosome 7"/>
</dbReference>
<proteinExistence type="predicted"/>
<feature type="region of interest" description="Disordered" evidence="1">
    <location>
        <begin position="51"/>
        <end position="84"/>
    </location>
</feature>